<evidence type="ECO:0000313" key="2">
    <source>
        <dbReference type="EMBL" id="KKL19593.1"/>
    </source>
</evidence>
<dbReference type="AlphaFoldDB" id="A0A0F9E6A6"/>
<protein>
    <submittedName>
        <fullName evidence="2">Uncharacterized protein</fullName>
    </submittedName>
</protein>
<keyword evidence="1" id="KW-0175">Coiled coil</keyword>
<gene>
    <name evidence="2" type="ORF">LCGC14_2463960</name>
</gene>
<reference evidence="2" key="1">
    <citation type="journal article" date="2015" name="Nature">
        <title>Complex archaea that bridge the gap between prokaryotes and eukaryotes.</title>
        <authorList>
            <person name="Spang A."/>
            <person name="Saw J.H."/>
            <person name="Jorgensen S.L."/>
            <person name="Zaremba-Niedzwiedzka K."/>
            <person name="Martijn J."/>
            <person name="Lind A.E."/>
            <person name="van Eijk R."/>
            <person name="Schleper C."/>
            <person name="Guy L."/>
            <person name="Ettema T.J."/>
        </authorList>
    </citation>
    <scope>NUCLEOTIDE SEQUENCE</scope>
</reference>
<comment type="caution">
    <text evidence="2">The sequence shown here is derived from an EMBL/GenBank/DDBJ whole genome shotgun (WGS) entry which is preliminary data.</text>
</comment>
<sequence length="40" mass="4642">MSTHDEGWESRANRLGAENARLQARVQEVEALEEEWRSEA</sequence>
<organism evidence="2">
    <name type="scientific">marine sediment metagenome</name>
    <dbReference type="NCBI Taxonomy" id="412755"/>
    <lineage>
        <taxon>unclassified sequences</taxon>
        <taxon>metagenomes</taxon>
        <taxon>ecological metagenomes</taxon>
    </lineage>
</organism>
<proteinExistence type="predicted"/>
<dbReference type="EMBL" id="LAZR01038429">
    <property type="protein sequence ID" value="KKL19593.1"/>
    <property type="molecule type" value="Genomic_DNA"/>
</dbReference>
<name>A0A0F9E6A6_9ZZZZ</name>
<feature type="coiled-coil region" evidence="1">
    <location>
        <begin position="12"/>
        <end position="39"/>
    </location>
</feature>
<evidence type="ECO:0000256" key="1">
    <source>
        <dbReference type="SAM" id="Coils"/>
    </source>
</evidence>
<accession>A0A0F9E6A6</accession>